<dbReference type="EMBL" id="BFAD01000016">
    <property type="protein sequence ID" value="GBE89541.1"/>
    <property type="molecule type" value="Genomic_DNA"/>
</dbReference>
<dbReference type="AlphaFoldDB" id="A0A401H569"/>
<name>A0A401H569_9APHY</name>
<sequence length="157" mass="17828">MASPVLHALITSLHLEFQEGGRESDATSAEDLLTLHLDEDSRTLAALLGMCYPAERFTFHDFGVVKVVLDAAQKYEIEMAISSIKKQWTSLAEAEPLREYFAAWHHKLDECARDAAYSALKYPIDVPTFRRWRAHPRRCIVGYCSTIGLARAVYHLF</sequence>
<proteinExistence type="predicted"/>
<organism evidence="1 2">
    <name type="scientific">Sparassis crispa</name>
    <dbReference type="NCBI Taxonomy" id="139825"/>
    <lineage>
        <taxon>Eukaryota</taxon>
        <taxon>Fungi</taxon>
        <taxon>Dikarya</taxon>
        <taxon>Basidiomycota</taxon>
        <taxon>Agaricomycotina</taxon>
        <taxon>Agaricomycetes</taxon>
        <taxon>Polyporales</taxon>
        <taxon>Sparassidaceae</taxon>
        <taxon>Sparassis</taxon>
    </lineage>
</organism>
<protein>
    <recommendedName>
        <fullName evidence="3">BTB domain-containing protein</fullName>
    </recommendedName>
</protein>
<evidence type="ECO:0000313" key="1">
    <source>
        <dbReference type="EMBL" id="GBE89541.1"/>
    </source>
</evidence>
<evidence type="ECO:0000313" key="2">
    <source>
        <dbReference type="Proteomes" id="UP000287166"/>
    </source>
</evidence>
<dbReference type="RefSeq" id="XP_027620454.1">
    <property type="nucleotide sequence ID" value="XM_027764653.1"/>
</dbReference>
<keyword evidence="2" id="KW-1185">Reference proteome</keyword>
<dbReference type="GeneID" id="38786458"/>
<reference evidence="1 2" key="1">
    <citation type="journal article" date="2018" name="Sci. Rep.">
        <title>Genome sequence of the cauliflower mushroom Sparassis crispa (Hanabiratake) and its association with beneficial usage.</title>
        <authorList>
            <person name="Kiyama R."/>
            <person name="Furutani Y."/>
            <person name="Kawaguchi K."/>
            <person name="Nakanishi T."/>
        </authorList>
    </citation>
    <scope>NUCLEOTIDE SEQUENCE [LARGE SCALE GENOMIC DNA]</scope>
</reference>
<accession>A0A401H569</accession>
<dbReference type="Proteomes" id="UP000287166">
    <property type="component" value="Unassembled WGS sequence"/>
</dbReference>
<dbReference type="InParanoid" id="A0A401H569"/>
<dbReference type="OrthoDB" id="3164835at2759"/>
<gene>
    <name evidence="1" type="ORF">SCP_1602030</name>
</gene>
<evidence type="ECO:0008006" key="3">
    <source>
        <dbReference type="Google" id="ProtNLM"/>
    </source>
</evidence>
<comment type="caution">
    <text evidence="1">The sequence shown here is derived from an EMBL/GenBank/DDBJ whole genome shotgun (WGS) entry which is preliminary data.</text>
</comment>